<dbReference type="AlphaFoldDB" id="A0AAV1JHZ2"/>
<keyword evidence="1" id="KW-0732">Signal</keyword>
<name>A0AAV1JHZ2_9NEOP</name>
<sequence>MLPPEVCGCWFCCTLLCASSLVLTEFHMSNIFNIMGPPDRHNHNLSITQGTAHPFCSFDACDSDVVTELRGVTNVAHYRFSLDFFGVGFSRGVLTCTECSRDAFQHEWGPGGWGGVAARLRRIDPRGRYKLNGTFLSRCVWTWCSIRIAMNTALLCHSL</sequence>
<gene>
    <name evidence="2" type="ORF">LNINA_LOCUS8299</name>
</gene>
<evidence type="ECO:0008006" key="4">
    <source>
        <dbReference type="Google" id="ProtNLM"/>
    </source>
</evidence>
<keyword evidence="3" id="KW-1185">Reference proteome</keyword>
<organism evidence="2 3">
    <name type="scientific">Leptosia nina</name>
    <dbReference type="NCBI Taxonomy" id="320188"/>
    <lineage>
        <taxon>Eukaryota</taxon>
        <taxon>Metazoa</taxon>
        <taxon>Ecdysozoa</taxon>
        <taxon>Arthropoda</taxon>
        <taxon>Hexapoda</taxon>
        <taxon>Insecta</taxon>
        <taxon>Pterygota</taxon>
        <taxon>Neoptera</taxon>
        <taxon>Endopterygota</taxon>
        <taxon>Lepidoptera</taxon>
        <taxon>Glossata</taxon>
        <taxon>Ditrysia</taxon>
        <taxon>Papilionoidea</taxon>
        <taxon>Pieridae</taxon>
        <taxon>Pierinae</taxon>
        <taxon>Leptosia</taxon>
    </lineage>
</organism>
<comment type="caution">
    <text evidence="2">The sequence shown here is derived from an EMBL/GenBank/DDBJ whole genome shotgun (WGS) entry which is preliminary data.</text>
</comment>
<evidence type="ECO:0000313" key="3">
    <source>
        <dbReference type="Proteomes" id="UP001497472"/>
    </source>
</evidence>
<proteinExistence type="predicted"/>
<dbReference type="EMBL" id="CAVLEF010000011">
    <property type="protein sequence ID" value="CAK1548951.1"/>
    <property type="molecule type" value="Genomic_DNA"/>
</dbReference>
<feature type="chain" id="PRO_5043572741" description="Secreted protein" evidence="1">
    <location>
        <begin position="25"/>
        <end position="159"/>
    </location>
</feature>
<feature type="signal peptide" evidence="1">
    <location>
        <begin position="1"/>
        <end position="24"/>
    </location>
</feature>
<evidence type="ECO:0000256" key="1">
    <source>
        <dbReference type="SAM" id="SignalP"/>
    </source>
</evidence>
<reference evidence="2 3" key="1">
    <citation type="submission" date="2023-11" db="EMBL/GenBank/DDBJ databases">
        <authorList>
            <person name="Okamura Y."/>
        </authorList>
    </citation>
    <scope>NUCLEOTIDE SEQUENCE [LARGE SCALE GENOMIC DNA]</scope>
</reference>
<protein>
    <recommendedName>
        <fullName evidence="4">Secreted protein</fullName>
    </recommendedName>
</protein>
<evidence type="ECO:0000313" key="2">
    <source>
        <dbReference type="EMBL" id="CAK1548951.1"/>
    </source>
</evidence>
<accession>A0AAV1JHZ2</accession>
<dbReference type="Proteomes" id="UP001497472">
    <property type="component" value="Unassembled WGS sequence"/>
</dbReference>